<feature type="domain" description="CREG-like beta-barrel" evidence="2">
    <location>
        <begin position="20"/>
        <end position="151"/>
    </location>
</feature>
<evidence type="ECO:0000313" key="3">
    <source>
        <dbReference type="EMBL" id="UUX51831.1"/>
    </source>
</evidence>
<dbReference type="Pfam" id="PF13883">
    <property type="entry name" value="CREG_beta-barrel"/>
    <property type="match status" value="1"/>
</dbReference>
<dbReference type="PANTHER" id="PTHR13343:SF17">
    <property type="entry name" value="CELLULAR REPRESSOR OF E1A-STIMULATED GENES, ISOFORM A"/>
    <property type="match status" value="1"/>
</dbReference>
<dbReference type="InterPro" id="IPR019595">
    <property type="entry name" value="DUF2470"/>
</dbReference>
<keyword evidence="4" id="KW-1185">Reference proteome</keyword>
<dbReference type="EMBL" id="CP102480">
    <property type="protein sequence ID" value="UUX51831.1"/>
    <property type="molecule type" value="Genomic_DNA"/>
</dbReference>
<accession>A0A9J7AWU1</accession>
<sequence>MSDTEKQEPAPGVQIRGLMRSLDRATLATGMAGEDFWPYASLVMVAVDQDGSPLMLLSDLAEHTKNLKEDPRVSLLFDGTGGYDEPLTGPRATVLGQAARIDDGRLAERYLRRHPSARMFASFKDFGFYRVEVERAHIVAGFGRIHWVEAADILARRSEALEAAEAGIVSHMNADHADANQLYASVLLGLSGEGWEMTGCDTEGCDLRLGGSVARLDYDAPVKDAEESRKALVALVKRARQSAAV</sequence>
<evidence type="ECO:0000259" key="1">
    <source>
        <dbReference type="Pfam" id="PF10615"/>
    </source>
</evidence>
<dbReference type="InterPro" id="IPR012349">
    <property type="entry name" value="Split_barrel_FMN-bd"/>
</dbReference>
<dbReference type="SUPFAM" id="SSF50475">
    <property type="entry name" value="FMN-binding split barrel"/>
    <property type="match status" value="1"/>
</dbReference>
<dbReference type="Gene3D" id="3.20.180.10">
    <property type="entry name" value="PNP-oxidase-like"/>
    <property type="match status" value="1"/>
</dbReference>
<dbReference type="InterPro" id="IPR055343">
    <property type="entry name" value="CREG_beta-barrel"/>
</dbReference>
<gene>
    <name evidence="3" type="ORF">NUH88_09030</name>
</gene>
<dbReference type="GO" id="GO:0005737">
    <property type="term" value="C:cytoplasm"/>
    <property type="evidence" value="ECO:0007669"/>
    <property type="project" value="UniProtKB-ARBA"/>
</dbReference>
<dbReference type="Gene3D" id="2.30.110.10">
    <property type="entry name" value="Electron Transport, Fmn-binding Protein, Chain A"/>
    <property type="match status" value="1"/>
</dbReference>
<name>A0A9J7AWU1_9PROT</name>
<evidence type="ECO:0000259" key="2">
    <source>
        <dbReference type="Pfam" id="PF13883"/>
    </source>
</evidence>
<organism evidence="3 4">
    <name type="scientific">Nisaea acidiphila</name>
    <dbReference type="NCBI Taxonomy" id="1862145"/>
    <lineage>
        <taxon>Bacteria</taxon>
        <taxon>Pseudomonadati</taxon>
        <taxon>Pseudomonadota</taxon>
        <taxon>Alphaproteobacteria</taxon>
        <taxon>Rhodospirillales</taxon>
        <taxon>Thalassobaculaceae</taxon>
        <taxon>Nisaea</taxon>
    </lineage>
</organism>
<dbReference type="InterPro" id="IPR037119">
    <property type="entry name" value="Haem_oxidase_HugZ-like_sf"/>
</dbReference>
<feature type="domain" description="DUF2470" evidence="1">
    <location>
        <begin position="165"/>
        <end position="235"/>
    </location>
</feature>
<dbReference type="Pfam" id="PF10615">
    <property type="entry name" value="DUF2470"/>
    <property type="match status" value="1"/>
</dbReference>
<evidence type="ECO:0000313" key="4">
    <source>
        <dbReference type="Proteomes" id="UP001060336"/>
    </source>
</evidence>
<reference evidence="3" key="1">
    <citation type="submission" date="2022-08" db="EMBL/GenBank/DDBJ databases">
        <title>Nisaea acidiphila sp. nov., isolated from a marine algal debris and emended description of the genus Nisaea Urios et al. 2008.</title>
        <authorList>
            <person name="Kwon K."/>
        </authorList>
    </citation>
    <scope>NUCLEOTIDE SEQUENCE</scope>
    <source>
        <strain evidence="3">MEBiC11861</strain>
    </source>
</reference>
<proteinExistence type="predicted"/>
<dbReference type="KEGG" id="naci:NUH88_09030"/>
<dbReference type="PANTHER" id="PTHR13343">
    <property type="entry name" value="CREG1 PROTEIN"/>
    <property type="match status" value="1"/>
</dbReference>
<dbReference type="Proteomes" id="UP001060336">
    <property type="component" value="Chromosome"/>
</dbReference>
<dbReference type="AlphaFoldDB" id="A0A9J7AWU1"/>
<dbReference type="RefSeq" id="WP_257771545.1">
    <property type="nucleotide sequence ID" value="NZ_CP102480.1"/>
</dbReference>
<protein>
    <submittedName>
        <fullName evidence="3">DUF2470 domain-containing protein</fullName>
    </submittedName>
</protein>